<dbReference type="GO" id="GO:0008841">
    <property type="term" value="F:dihydrofolate synthase activity"/>
    <property type="evidence" value="ECO:0007669"/>
    <property type="project" value="TreeGrafter"/>
</dbReference>
<name>A0AAV9NEC3_9EURO</name>
<dbReference type="Pfam" id="PF08245">
    <property type="entry name" value="Mur_ligase_M"/>
    <property type="match status" value="1"/>
</dbReference>
<evidence type="ECO:0000259" key="7">
    <source>
        <dbReference type="Pfam" id="PF08245"/>
    </source>
</evidence>
<dbReference type="EMBL" id="JAVRRD010000009">
    <property type="protein sequence ID" value="KAK5055416.1"/>
    <property type="molecule type" value="Genomic_DNA"/>
</dbReference>
<dbReference type="NCBIfam" id="TIGR01499">
    <property type="entry name" value="folC"/>
    <property type="match status" value="1"/>
</dbReference>
<dbReference type="GO" id="GO:0005524">
    <property type="term" value="F:ATP binding"/>
    <property type="evidence" value="ECO:0007669"/>
    <property type="project" value="UniProtKB-KW"/>
</dbReference>
<evidence type="ECO:0000256" key="4">
    <source>
        <dbReference type="ARBA" id="ARBA00022741"/>
    </source>
</evidence>
<evidence type="ECO:0000256" key="1">
    <source>
        <dbReference type="ARBA" id="ARBA00008276"/>
    </source>
</evidence>
<keyword evidence="3" id="KW-0479">Metal-binding</keyword>
<dbReference type="InterPro" id="IPR036615">
    <property type="entry name" value="Mur_ligase_C_dom_sf"/>
</dbReference>
<proteinExistence type="inferred from homology"/>
<comment type="similarity">
    <text evidence="1">Belongs to the folylpolyglutamate synthase family.</text>
</comment>
<keyword evidence="2" id="KW-0436">Ligase</keyword>
<evidence type="ECO:0000313" key="9">
    <source>
        <dbReference type="Proteomes" id="UP001358417"/>
    </source>
</evidence>
<dbReference type="InterPro" id="IPR036565">
    <property type="entry name" value="Mur-like_cat_sf"/>
</dbReference>
<dbReference type="Gene3D" id="3.40.1190.10">
    <property type="entry name" value="Mur-like, catalytic domain"/>
    <property type="match status" value="1"/>
</dbReference>
<dbReference type="SUPFAM" id="SSF53623">
    <property type="entry name" value="MurD-like peptide ligases, catalytic domain"/>
    <property type="match status" value="1"/>
</dbReference>
<evidence type="ECO:0000256" key="6">
    <source>
        <dbReference type="ARBA" id="ARBA00022842"/>
    </source>
</evidence>
<evidence type="ECO:0000313" key="8">
    <source>
        <dbReference type="EMBL" id="KAK5055416.1"/>
    </source>
</evidence>
<evidence type="ECO:0000256" key="2">
    <source>
        <dbReference type="ARBA" id="ARBA00022598"/>
    </source>
</evidence>
<evidence type="ECO:0000256" key="3">
    <source>
        <dbReference type="ARBA" id="ARBA00022723"/>
    </source>
</evidence>
<feature type="domain" description="Mur ligase central" evidence="7">
    <location>
        <begin position="30"/>
        <end position="210"/>
    </location>
</feature>
<keyword evidence="6" id="KW-0460">Magnesium</keyword>
<dbReference type="InterPro" id="IPR013221">
    <property type="entry name" value="Mur_ligase_cen"/>
</dbReference>
<dbReference type="GO" id="GO:0004326">
    <property type="term" value="F:tetrahydrofolylpolyglutamate synthase activity"/>
    <property type="evidence" value="ECO:0007669"/>
    <property type="project" value="InterPro"/>
</dbReference>
<dbReference type="SUPFAM" id="SSF53244">
    <property type="entry name" value="MurD-like peptide ligases, peptide-binding domain"/>
    <property type="match status" value="1"/>
</dbReference>
<sequence length="460" mass="50356">MINLGLSRISSLLRPLFNVHDPLPWRAIHIAGTNGKGSIASYISTFLAHQGYKVGRFTSPHLINRWDCIWLNSRVVDKDVFLAVENELRNRSTEEGIQASEFEILTAVAFELFTRHGMDFGVVECGLGGRLDATNALRPQDVAVSVLAKVGLDHTEFLGSTLRDIAGEKCGIFKNGVPVVVDESNEQVIKDVVQEKLAVVNAGNGQGNADGLWFRLTPNQAKVLESNSIRDLELADHQKENLFTALTAYYAAEQRQQPPQSELQATSIQTPEQRIESTIQNLSGLIRASHASIRGRLEWLSLPAHLLPNSHQDQNVRVLIDGAHNPQSASALASYIDKTIRSSYSPPEQHITWLLAMKRGKEITTILKTLIHEGDSAVTSSFGPVDGMPWVESLDAAEVAEQVRRLTSGTVDATSRGDITDAIRRAVTLADGGPLCIAGSLYLVGDVLRLVEEGLPKPWN</sequence>
<keyword evidence="9" id="KW-1185">Reference proteome</keyword>
<accession>A0AAV9NEC3</accession>
<gene>
    <name evidence="8" type="ORF">LTR84_013166</name>
</gene>
<dbReference type="PANTHER" id="PTHR11136:SF0">
    <property type="entry name" value="DIHYDROFOLATE SYNTHETASE-RELATED"/>
    <property type="match status" value="1"/>
</dbReference>
<dbReference type="Proteomes" id="UP001358417">
    <property type="component" value="Unassembled WGS sequence"/>
</dbReference>
<dbReference type="GO" id="GO:0005739">
    <property type="term" value="C:mitochondrion"/>
    <property type="evidence" value="ECO:0007669"/>
    <property type="project" value="TreeGrafter"/>
</dbReference>
<keyword evidence="4" id="KW-0547">Nucleotide-binding</keyword>
<dbReference type="InterPro" id="IPR001645">
    <property type="entry name" value="Folylpolyglutamate_synth"/>
</dbReference>
<organism evidence="8 9">
    <name type="scientific">Exophiala bonariae</name>
    <dbReference type="NCBI Taxonomy" id="1690606"/>
    <lineage>
        <taxon>Eukaryota</taxon>
        <taxon>Fungi</taxon>
        <taxon>Dikarya</taxon>
        <taxon>Ascomycota</taxon>
        <taxon>Pezizomycotina</taxon>
        <taxon>Eurotiomycetes</taxon>
        <taxon>Chaetothyriomycetidae</taxon>
        <taxon>Chaetothyriales</taxon>
        <taxon>Herpotrichiellaceae</taxon>
        <taxon>Exophiala</taxon>
    </lineage>
</organism>
<dbReference type="GeneID" id="89981302"/>
<dbReference type="AlphaFoldDB" id="A0AAV9NEC3"/>
<reference evidence="8 9" key="1">
    <citation type="submission" date="2023-08" db="EMBL/GenBank/DDBJ databases">
        <title>Black Yeasts Isolated from many extreme environments.</title>
        <authorList>
            <person name="Coleine C."/>
            <person name="Stajich J.E."/>
            <person name="Selbmann L."/>
        </authorList>
    </citation>
    <scope>NUCLEOTIDE SEQUENCE [LARGE SCALE GENOMIC DNA]</scope>
    <source>
        <strain evidence="8 9">CCFEE 5792</strain>
    </source>
</reference>
<protein>
    <recommendedName>
        <fullName evidence="7">Mur ligase central domain-containing protein</fullName>
    </recommendedName>
</protein>
<dbReference type="GO" id="GO:0005829">
    <property type="term" value="C:cytosol"/>
    <property type="evidence" value="ECO:0007669"/>
    <property type="project" value="TreeGrafter"/>
</dbReference>
<dbReference type="Gene3D" id="3.90.190.20">
    <property type="entry name" value="Mur ligase, C-terminal domain"/>
    <property type="match status" value="1"/>
</dbReference>
<dbReference type="PANTHER" id="PTHR11136">
    <property type="entry name" value="FOLYLPOLYGLUTAMATE SYNTHASE-RELATED"/>
    <property type="match status" value="1"/>
</dbReference>
<evidence type="ECO:0000256" key="5">
    <source>
        <dbReference type="ARBA" id="ARBA00022840"/>
    </source>
</evidence>
<keyword evidence="5" id="KW-0067">ATP-binding</keyword>
<dbReference type="GO" id="GO:0046872">
    <property type="term" value="F:metal ion binding"/>
    <property type="evidence" value="ECO:0007669"/>
    <property type="project" value="UniProtKB-KW"/>
</dbReference>
<dbReference type="RefSeq" id="XP_064707847.1">
    <property type="nucleotide sequence ID" value="XM_064856671.1"/>
</dbReference>
<comment type="caution">
    <text evidence="8">The sequence shown here is derived from an EMBL/GenBank/DDBJ whole genome shotgun (WGS) entry which is preliminary data.</text>
</comment>